<dbReference type="PANTHER" id="PTHR45833:SF1">
    <property type="entry name" value="METHIONINE SYNTHASE"/>
    <property type="match status" value="1"/>
</dbReference>
<keyword evidence="8 19" id="KW-0846">Cobalamin</keyword>
<keyword evidence="13 19" id="KW-0862">Zinc</keyword>
<dbReference type="Gene3D" id="3.20.20.330">
    <property type="entry name" value="Homocysteine-binding-like domain"/>
    <property type="match status" value="1"/>
</dbReference>
<dbReference type="PROSITE" id="PS51337">
    <property type="entry name" value="B12_BINDING_NTER"/>
    <property type="match status" value="1"/>
</dbReference>
<keyword evidence="7" id="KW-0028">Amino-acid biosynthesis</keyword>
<feature type="binding site" evidence="20">
    <location>
        <position position="1402"/>
    </location>
    <ligand>
        <name>S-adenosyl-L-methionine</name>
        <dbReference type="ChEBI" id="CHEBI:59789"/>
    </ligand>
</feature>
<dbReference type="Gene3D" id="3.40.50.280">
    <property type="entry name" value="Cobalamin-binding domain"/>
    <property type="match status" value="2"/>
</dbReference>
<evidence type="ECO:0000256" key="22">
    <source>
        <dbReference type="PROSITE-ProRule" id="PRU00346"/>
    </source>
</evidence>
<dbReference type="Pfam" id="PF02574">
    <property type="entry name" value="S-methyl_trans"/>
    <property type="match status" value="1"/>
</dbReference>
<dbReference type="FunFam" id="3.20.20.20:FF:000002">
    <property type="entry name" value="Methionine synthase"/>
    <property type="match status" value="1"/>
</dbReference>
<dbReference type="InterPro" id="IPR033706">
    <property type="entry name" value="Met_synthase_B12-bd"/>
</dbReference>
<dbReference type="PANTHER" id="PTHR45833">
    <property type="entry name" value="METHIONINE SYNTHASE"/>
    <property type="match status" value="1"/>
</dbReference>
<dbReference type="GO" id="GO:0046653">
    <property type="term" value="P:tetrahydrofolate metabolic process"/>
    <property type="evidence" value="ECO:0000318"/>
    <property type="project" value="GO_Central"/>
</dbReference>
<dbReference type="SUPFAM" id="SSF51717">
    <property type="entry name" value="Dihydropteroate synthetase-like"/>
    <property type="match status" value="1"/>
</dbReference>
<feature type="binding site" evidence="19 21">
    <location>
        <position position="509"/>
    </location>
    <ligand>
        <name>Zn(2+)</name>
        <dbReference type="ChEBI" id="CHEBI:29105"/>
    </ligand>
</feature>
<dbReference type="GO" id="GO:0008270">
    <property type="term" value="F:zinc ion binding"/>
    <property type="evidence" value="ECO:0007669"/>
    <property type="project" value="InterPro"/>
</dbReference>
<dbReference type="PIRSF" id="PIRSF000381">
    <property type="entry name" value="MetH"/>
    <property type="match status" value="1"/>
</dbReference>
<evidence type="ECO:0000256" key="21">
    <source>
        <dbReference type="PROSITE-ProRule" id="PRU00333"/>
    </source>
</evidence>
<keyword evidence="9 22" id="KW-0808">Transferase</keyword>
<evidence type="ECO:0000256" key="13">
    <source>
        <dbReference type="ARBA" id="ARBA00022833"/>
    </source>
</evidence>
<evidence type="ECO:0000256" key="8">
    <source>
        <dbReference type="ARBA" id="ARBA00022628"/>
    </source>
</evidence>
<evidence type="ECO:0000256" key="11">
    <source>
        <dbReference type="ARBA" id="ARBA00022723"/>
    </source>
</evidence>
<dbReference type="Pfam" id="PF02310">
    <property type="entry name" value="B12-binding"/>
    <property type="match status" value="1"/>
</dbReference>
<dbReference type="InterPro" id="IPR011822">
    <property type="entry name" value="MetH"/>
</dbReference>
<dbReference type="GO" id="GO:0032259">
    <property type="term" value="P:methylation"/>
    <property type="evidence" value="ECO:0007669"/>
    <property type="project" value="UniProtKB-KW"/>
</dbReference>
<accession>A0A2A6CIY5</accession>
<feature type="binding site" evidence="20">
    <location>
        <position position="1066"/>
    </location>
    <ligand>
        <name>methylcob(III)alamin</name>
        <dbReference type="ChEBI" id="CHEBI:28115"/>
    </ligand>
</feature>
<feature type="binding site" evidence="20">
    <location>
        <position position="1070"/>
    </location>
    <ligand>
        <name>methylcob(III)alamin</name>
        <dbReference type="ChEBI" id="CHEBI:28115"/>
    </ligand>
</feature>
<comment type="cofactor">
    <cofactor evidence="2 19">
        <name>methylcob(III)alamin</name>
        <dbReference type="ChEBI" id="CHEBI:28115"/>
    </cofactor>
</comment>
<evidence type="ECO:0000256" key="15">
    <source>
        <dbReference type="ARBA" id="ARBA00023285"/>
    </source>
</evidence>
<dbReference type="EnsemblMetazoa" id="PPA25255.1">
    <property type="protein sequence ID" value="PPA25255.1"/>
    <property type="gene ID" value="WBGene00114809"/>
</dbReference>
<evidence type="ECO:0000256" key="16">
    <source>
        <dbReference type="ARBA" id="ARBA00030163"/>
    </source>
</evidence>
<comment type="cofactor">
    <cofactor evidence="1 21">
        <name>Zn(2+)</name>
        <dbReference type="ChEBI" id="CHEBI:29105"/>
    </cofactor>
</comment>
<keyword evidence="10 20" id="KW-0949">S-adenosyl-L-methionine</keyword>
<dbReference type="InterPro" id="IPR003759">
    <property type="entry name" value="Cbl-bd_cap"/>
</dbReference>
<sequence>MFHNTFQSGLLSVLYSIGSKPLQLWDKQVKNGHIKRISDEDIQSLIIEIMGANVSTSFISCPLDPKKTLGIKLPFFVMIVKNMKKYFTFEVQILDDKGQKRRFRASNFQSSTRVKPFICTMPMRLDEGWNQVQFNLADFCRRAYGSNYVETLRIQIHANCRLRRVYFADRLYSEDELPAEFKLFLPLHVASAVPMPERRSANFDILNASFKERILVFDGGMGTMIQREGLGENDFRNTELEKHEKPLKGNNDLLSITRPDIIQKIHKMYLDAGADIIGTNTFSGTTIAQADYGCEHLVKEINIESARVARAACVEAERETGRKRFVAGSIGPTNKTLSISPSVEDPGARNVEFQELVEAYGQQARALLEGGVDILLVETVFDSANAKAALFALRGIFENEDVVEVPVFLSATIVDLSGRTLSGQTGEAFLIATRQGQAMTVGLNCALGAREMRPFVEAMANYTDQFILCYPNAGLPNALGGYDETPEQMADTIGEFARSGLLNMVGGCCGTTPDHISAIAKAVNGVTPRVPPSDPNHGFLKLSGLEPFIVGPHTNFVNIGERCNVAGSRKFCNLIKDNKYEEAISIARSQVENGAQVIDVNMDDGLLDGPFCMKKFLRMLSTEPDVAKVPLCIDSSDFNVIISGLESIQGKCIVNSISLKEGHEAFVQKARLIHRYGAAVVVMAFDEEGQAVEIQNKYDICERSYRILTEEVGMDPTDIIFDINVLTIATGMDEHAEYGKNFIFACRMIKENLPGCSISGGVSNLSFAFRGMEKVREAMHSVFLFHAVQAGMDMGIVNAGALPVYSDIQKELLDLCEDLIWNRDADATEKMLALAKTLGKGGKKEEESEEVWRTERVEERLKYALVKGIDKFVETDVEECRQDKENYPKTLNIIERPLMAGMAVVGELFGAGKMFLPQVIKSARVMKKAVAYLLPFMDAEKKLSLEAAGLEMGDGNNNNGTVVLATVKGDVHDIGKNIVAVVLGGSGKLEEESDIVERRRGTGRNVPSPPPIDVIGANPPSIPSTLFPLKSPPCNNFRVIDLGVMCPCDKIIKTAIEEKADFIGCSGLITPSLEEMVHVAREMERLGLKIPLLIGGATTSKTHTAVKISPRYSAPVIHCLDASRSAVVCSALKDDNTRSEFMEELNEEYQSVREEHYDTLKDRRFLTLEASRKRKPNIDFAKYKPTTPQWIGRRDIEVNLNDVLPYIDWKPFFDVWQLRGKYPNRGYPRIFDDADVGAEAKKVFEDAQVWLKKILNEGIIKGSAEVAFLRAGSMGDDIVLFDEGNESVGTLYGMRQQTGKEDDQPCYAMGDFVAPLKDGVPSDFIGLFSCTGGVGAEEYCRDIEKNDFDDYGSIMVKALADRLAEATAEWLHREVRVKLWGYSKDEVLDTSDLLSIKYDGIRPAPGYPLQPDHTEKRTLWNILNPKDIILTDHLAMLPAASVCGLYIAHPQSTYFGVGKIDKDQMEDYSKRKGSPLEEMERWLGANLGYDN</sequence>
<dbReference type="GO" id="GO:0031419">
    <property type="term" value="F:cobalamin binding"/>
    <property type="evidence" value="ECO:0007669"/>
    <property type="project" value="UniProtKB-KW"/>
</dbReference>
<dbReference type="SUPFAM" id="SSF47644">
    <property type="entry name" value="Methionine synthase domain"/>
    <property type="match status" value="1"/>
</dbReference>
<accession>A0A8R1UF99</accession>
<dbReference type="Gene3D" id="3.10.196.10">
    <property type="entry name" value="Vitamin B12-dependent methionine synthase, activation domain"/>
    <property type="match status" value="1"/>
</dbReference>
<evidence type="ECO:0000256" key="5">
    <source>
        <dbReference type="ARBA" id="ARBA00012032"/>
    </source>
</evidence>
<dbReference type="PROSITE" id="PS50970">
    <property type="entry name" value="HCY"/>
    <property type="match status" value="1"/>
</dbReference>
<evidence type="ECO:0000256" key="2">
    <source>
        <dbReference type="ARBA" id="ARBA00001956"/>
    </source>
</evidence>
<evidence type="ECO:0000256" key="18">
    <source>
        <dbReference type="ARBA" id="ARBA00072160"/>
    </source>
</evidence>
<comment type="pathway">
    <text evidence="3">Amino-acid biosynthesis; L-methionine biosynthesis via de novo pathway; L-methionine from L-homocysteine (MetH route): step 1/1.</text>
</comment>
<dbReference type="FunFam" id="1.10.1240.10:FF:000001">
    <property type="entry name" value="Methionine synthase"/>
    <property type="match status" value="1"/>
</dbReference>
<dbReference type="GO" id="GO:0050667">
    <property type="term" value="P:homocysteine metabolic process"/>
    <property type="evidence" value="ECO:0000318"/>
    <property type="project" value="GO_Central"/>
</dbReference>
<dbReference type="GO" id="GO:0009086">
    <property type="term" value="P:methionine biosynthetic process"/>
    <property type="evidence" value="ECO:0000318"/>
    <property type="project" value="GO_Central"/>
</dbReference>
<dbReference type="Gene3D" id="1.10.1240.10">
    <property type="entry name" value="Methionine synthase domain"/>
    <property type="match status" value="1"/>
</dbReference>
<dbReference type="InterPro" id="IPR037010">
    <property type="entry name" value="VitB12-dep_Met_synth_activ_sf"/>
</dbReference>
<evidence type="ECO:0000256" key="7">
    <source>
        <dbReference type="ARBA" id="ARBA00022605"/>
    </source>
</evidence>
<evidence type="ECO:0000256" key="19">
    <source>
        <dbReference type="PIRSR" id="PIRSR000381-1"/>
    </source>
</evidence>
<comment type="similarity">
    <text evidence="4">Belongs to the vitamin-B12 dependent methionine synthase family.</text>
</comment>
<gene>
    <name evidence="23" type="primary">WBGene00114809</name>
</gene>
<evidence type="ECO:0000256" key="17">
    <source>
        <dbReference type="ARBA" id="ARBA00031040"/>
    </source>
</evidence>
<dbReference type="InterPro" id="IPR003726">
    <property type="entry name" value="HCY_dom"/>
</dbReference>
<dbReference type="Pfam" id="PF02965">
    <property type="entry name" value="Met_synt_B12"/>
    <property type="match status" value="1"/>
</dbReference>
<reference evidence="23" key="2">
    <citation type="submission" date="2022-06" db="UniProtKB">
        <authorList>
            <consortium name="EnsemblMetazoa"/>
        </authorList>
    </citation>
    <scope>IDENTIFICATION</scope>
    <source>
        <strain evidence="23">PS312</strain>
    </source>
</reference>
<dbReference type="PROSITE" id="PS51332">
    <property type="entry name" value="B12_BINDING"/>
    <property type="match status" value="1"/>
</dbReference>
<evidence type="ECO:0000256" key="10">
    <source>
        <dbReference type="ARBA" id="ARBA00022691"/>
    </source>
</evidence>
<keyword evidence="11 19" id="KW-0479">Metal-binding</keyword>
<dbReference type="InterPro" id="IPR036589">
    <property type="entry name" value="HCY_dom_sf"/>
</dbReference>
<organism evidence="23 24">
    <name type="scientific">Pristionchus pacificus</name>
    <name type="common">Parasitic nematode worm</name>
    <dbReference type="NCBI Taxonomy" id="54126"/>
    <lineage>
        <taxon>Eukaryota</taxon>
        <taxon>Metazoa</taxon>
        <taxon>Ecdysozoa</taxon>
        <taxon>Nematoda</taxon>
        <taxon>Chromadorea</taxon>
        <taxon>Rhabditida</taxon>
        <taxon>Rhabditina</taxon>
        <taxon>Diplogasteromorpha</taxon>
        <taxon>Diplogasteroidea</taxon>
        <taxon>Neodiplogasteridae</taxon>
        <taxon>Pristionchus</taxon>
    </lineage>
</organism>
<feature type="binding site" evidence="20">
    <location>
        <position position="1122"/>
    </location>
    <ligand>
        <name>methylcob(III)alamin</name>
        <dbReference type="ChEBI" id="CHEBI:28115"/>
    </ligand>
</feature>
<dbReference type="InterPro" id="IPR004223">
    <property type="entry name" value="VitB12-dep_Met_synth_activ_dom"/>
</dbReference>
<feature type="binding site" evidence="20">
    <location>
        <begin position="969"/>
        <end position="973"/>
    </location>
    <ligand>
        <name>methylcob(III)alamin</name>
        <dbReference type="ChEBI" id="CHEBI:28115"/>
    </ligand>
</feature>
<evidence type="ECO:0000256" key="1">
    <source>
        <dbReference type="ARBA" id="ARBA00001947"/>
    </source>
</evidence>
<feature type="binding site" evidence="20">
    <location>
        <begin position="1454"/>
        <end position="1455"/>
    </location>
    <ligand>
        <name>S-adenosyl-L-methionine</name>
        <dbReference type="ChEBI" id="CHEBI:59789"/>
    </ligand>
</feature>
<evidence type="ECO:0000256" key="4">
    <source>
        <dbReference type="ARBA" id="ARBA00010398"/>
    </source>
</evidence>
<evidence type="ECO:0000313" key="23">
    <source>
        <dbReference type="EnsemblMetazoa" id="PPA25255.1"/>
    </source>
</evidence>
<dbReference type="InterPro" id="IPR036594">
    <property type="entry name" value="Meth_synthase_dom"/>
</dbReference>
<dbReference type="Pfam" id="PF05018">
    <property type="entry name" value="CFA20_dom"/>
    <property type="match status" value="1"/>
</dbReference>
<dbReference type="InterPro" id="IPR006158">
    <property type="entry name" value="Cobalamin-bd"/>
</dbReference>
<dbReference type="Proteomes" id="UP000005239">
    <property type="component" value="Unassembled WGS sequence"/>
</dbReference>
<dbReference type="Pfam" id="PF02607">
    <property type="entry name" value="B12-binding_2"/>
    <property type="match status" value="1"/>
</dbReference>
<dbReference type="InterPro" id="IPR007714">
    <property type="entry name" value="CFA20_dom"/>
</dbReference>
<dbReference type="InterPro" id="IPR036724">
    <property type="entry name" value="Cobalamin-bd_sf"/>
</dbReference>
<dbReference type="SUPFAM" id="SSF56507">
    <property type="entry name" value="Methionine synthase activation domain-like"/>
    <property type="match status" value="1"/>
</dbReference>
<keyword evidence="12" id="KW-0677">Repeat</keyword>
<feature type="binding site" description="axial binding residue" evidence="19">
    <location>
        <position position="972"/>
    </location>
    <ligand>
        <name>methylcob(III)alamin</name>
        <dbReference type="ChEBI" id="CHEBI:28115"/>
    </ligand>
    <ligandPart>
        <name>Co</name>
        <dbReference type="ChEBI" id="CHEBI:27638"/>
    </ligandPart>
</feature>
<dbReference type="InterPro" id="IPR050554">
    <property type="entry name" value="Met_Synthase/Corrinoid"/>
</dbReference>
<evidence type="ECO:0000256" key="12">
    <source>
        <dbReference type="ARBA" id="ARBA00022737"/>
    </source>
</evidence>
<evidence type="ECO:0000256" key="9">
    <source>
        <dbReference type="ARBA" id="ARBA00022679"/>
    </source>
</evidence>
<keyword evidence="6 22" id="KW-0489">Methyltransferase</keyword>
<dbReference type="PROSITE" id="PS50972">
    <property type="entry name" value="PTERIN_BINDING"/>
    <property type="match status" value="1"/>
</dbReference>
<reference evidence="24" key="1">
    <citation type="journal article" date="2008" name="Nat. Genet.">
        <title>The Pristionchus pacificus genome provides a unique perspective on nematode lifestyle and parasitism.</title>
        <authorList>
            <person name="Dieterich C."/>
            <person name="Clifton S.W."/>
            <person name="Schuster L.N."/>
            <person name="Chinwalla A."/>
            <person name="Delehaunty K."/>
            <person name="Dinkelacker I."/>
            <person name="Fulton L."/>
            <person name="Fulton R."/>
            <person name="Godfrey J."/>
            <person name="Minx P."/>
            <person name="Mitreva M."/>
            <person name="Roeseler W."/>
            <person name="Tian H."/>
            <person name="Witte H."/>
            <person name="Yang S.P."/>
            <person name="Wilson R.K."/>
            <person name="Sommer R.J."/>
        </authorList>
    </citation>
    <scope>NUCLEOTIDE SEQUENCE [LARGE SCALE GENOMIC DNA]</scope>
    <source>
        <strain evidence="24">PS312</strain>
    </source>
</reference>
<dbReference type="SMART" id="SM01018">
    <property type="entry name" value="B12-binding_2"/>
    <property type="match status" value="1"/>
</dbReference>
<keyword evidence="14" id="KW-0486">Methionine biosynthesis</keyword>
<dbReference type="CDD" id="cd02069">
    <property type="entry name" value="methionine_synthase_B12_BD"/>
    <property type="match status" value="1"/>
</dbReference>
<dbReference type="Gene3D" id="3.20.20.20">
    <property type="entry name" value="Dihydropteroate synthase-like"/>
    <property type="match status" value="1"/>
</dbReference>
<dbReference type="Pfam" id="PF00809">
    <property type="entry name" value="Pterin_bind"/>
    <property type="match status" value="1"/>
</dbReference>
<dbReference type="InterPro" id="IPR011005">
    <property type="entry name" value="Dihydropteroate_synth-like_sf"/>
</dbReference>
<name>A0A2A6CIY5_PRIPA</name>
<dbReference type="GO" id="GO:0005829">
    <property type="term" value="C:cytosol"/>
    <property type="evidence" value="ECO:0000318"/>
    <property type="project" value="GO_Central"/>
</dbReference>
<dbReference type="SUPFAM" id="SSF82282">
    <property type="entry name" value="Homocysteine S-methyltransferase"/>
    <property type="match status" value="1"/>
</dbReference>
<dbReference type="EC" id="2.1.1.13" evidence="5"/>
<evidence type="ECO:0000256" key="20">
    <source>
        <dbReference type="PIRSR" id="PIRSR000381-2"/>
    </source>
</evidence>
<dbReference type="GO" id="GO:0008705">
    <property type="term" value="F:methionine synthase activity"/>
    <property type="evidence" value="ECO:0000318"/>
    <property type="project" value="GO_Central"/>
</dbReference>
<feature type="binding site" evidence="20">
    <location>
        <position position="1208"/>
    </location>
    <ligand>
        <name>S-adenosyl-L-methionine</name>
        <dbReference type="ChEBI" id="CHEBI:59789"/>
    </ligand>
</feature>
<dbReference type="InterPro" id="IPR000489">
    <property type="entry name" value="Pterin-binding_dom"/>
</dbReference>
<dbReference type="NCBIfam" id="TIGR02082">
    <property type="entry name" value="metH"/>
    <property type="match status" value="1"/>
</dbReference>
<feature type="binding site" evidence="20">
    <location>
        <position position="895"/>
    </location>
    <ligand>
        <name>methylcob(III)alamin</name>
        <dbReference type="ChEBI" id="CHEBI:28115"/>
    </ligand>
</feature>
<dbReference type="Gene3D" id="1.10.288.10">
    <property type="entry name" value="Cobalamin-dependent Methionine Synthase, domain 2"/>
    <property type="match status" value="1"/>
</dbReference>
<evidence type="ECO:0000256" key="6">
    <source>
        <dbReference type="ARBA" id="ARBA00022603"/>
    </source>
</evidence>
<dbReference type="PROSITE" id="PS50974">
    <property type="entry name" value="ADOMET_ACTIVATION"/>
    <property type="match status" value="1"/>
</dbReference>
<dbReference type="CDD" id="cd00740">
    <property type="entry name" value="MeTr"/>
    <property type="match status" value="1"/>
</dbReference>
<feature type="binding site" evidence="19 21">
    <location>
        <position position="445"/>
    </location>
    <ligand>
        <name>Zn(2+)</name>
        <dbReference type="ChEBI" id="CHEBI:29105"/>
    </ligand>
</feature>
<keyword evidence="24" id="KW-1185">Reference proteome</keyword>
<dbReference type="FunFam" id="3.20.20.330:FF:000001">
    <property type="entry name" value="Methionine synthase"/>
    <property type="match status" value="1"/>
</dbReference>
<evidence type="ECO:0000256" key="14">
    <source>
        <dbReference type="ARBA" id="ARBA00023167"/>
    </source>
</evidence>
<protein>
    <recommendedName>
        <fullName evidence="18">Probable methionine synthase</fullName>
        <ecNumber evidence="5">2.1.1.13</ecNumber>
    </recommendedName>
    <alternativeName>
        <fullName evidence="17">5-methyltetrahydrofolate--homocysteine methyltransferase</fullName>
    </alternativeName>
    <alternativeName>
        <fullName evidence="16">Vitamin-B12 dependent methionine synthase</fullName>
    </alternativeName>
</protein>
<evidence type="ECO:0000313" key="24">
    <source>
        <dbReference type="Proteomes" id="UP000005239"/>
    </source>
</evidence>
<feature type="binding site" evidence="19 21">
    <location>
        <position position="508"/>
    </location>
    <ligand>
        <name>Zn(2+)</name>
        <dbReference type="ChEBI" id="CHEBI:29105"/>
    </ligand>
</feature>
<dbReference type="SUPFAM" id="SSF52242">
    <property type="entry name" value="Cobalamin (vitamin B12)-binding domain"/>
    <property type="match status" value="2"/>
</dbReference>
<evidence type="ECO:0000256" key="3">
    <source>
        <dbReference type="ARBA" id="ARBA00005178"/>
    </source>
</evidence>
<keyword evidence="15" id="KW-0170">Cobalt</keyword>
<proteinExistence type="inferred from homology"/>